<dbReference type="RefSeq" id="WP_168727978.1">
    <property type="nucleotide sequence ID" value="NZ_CP051298.1"/>
</dbReference>
<evidence type="ECO:0000313" key="2">
    <source>
        <dbReference type="Proteomes" id="UP000500755"/>
    </source>
</evidence>
<gene>
    <name evidence="1" type="ORF">HF896_14445</name>
</gene>
<sequence length="75" mass="8018">MTKTACSQPCRVAIYVKLDDLFSAESALLHVRHSSAVEKEKAARSWNCAALDVVPGAGIEPARLAAGDFEGEDQD</sequence>
<evidence type="ECO:0000313" key="1">
    <source>
        <dbReference type="EMBL" id="QKD44739.1"/>
    </source>
</evidence>
<dbReference type="Proteomes" id="UP000500755">
    <property type="component" value="Chromosome"/>
</dbReference>
<accession>A0A858ZX03</accession>
<organism evidence="1 2">
    <name type="scientific">Alicycliphilus denitrificans</name>
    <dbReference type="NCBI Taxonomy" id="179636"/>
    <lineage>
        <taxon>Bacteria</taxon>
        <taxon>Pseudomonadati</taxon>
        <taxon>Pseudomonadota</taxon>
        <taxon>Betaproteobacteria</taxon>
        <taxon>Burkholderiales</taxon>
        <taxon>Comamonadaceae</taxon>
        <taxon>Alicycliphilus</taxon>
    </lineage>
</organism>
<proteinExistence type="predicted"/>
<protein>
    <submittedName>
        <fullName evidence="1">Uncharacterized protein</fullName>
    </submittedName>
</protein>
<dbReference type="EMBL" id="CP051298">
    <property type="protein sequence ID" value="QKD44739.1"/>
    <property type="molecule type" value="Genomic_DNA"/>
</dbReference>
<dbReference type="AlphaFoldDB" id="A0A858ZX03"/>
<name>A0A858ZX03_9BURK</name>
<reference evidence="1 2" key="1">
    <citation type="submission" date="2020-05" db="EMBL/GenBank/DDBJ databases">
        <title>Complete genome sequence of Alicycliphilus denitrificans DP3.</title>
        <authorList>
            <person name="Chen X."/>
        </authorList>
    </citation>
    <scope>NUCLEOTIDE SEQUENCE [LARGE SCALE GENOMIC DNA]</scope>
    <source>
        <strain evidence="1 2">DP3</strain>
    </source>
</reference>